<dbReference type="SUPFAM" id="SSF116726">
    <property type="entry name" value="TrkA C-terminal domain-like"/>
    <property type="match status" value="1"/>
</dbReference>
<dbReference type="InterPro" id="IPR013099">
    <property type="entry name" value="K_chnl_dom"/>
</dbReference>
<reference evidence="5 6" key="1">
    <citation type="submission" date="2020-10" db="EMBL/GenBank/DDBJ databases">
        <title>Connecting structure to function with the recovery of over 1000 high-quality activated sludge metagenome-assembled genomes encoding full-length rRNA genes using long-read sequencing.</title>
        <authorList>
            <person name="Singleton C.M."/>
            <person name="Petriglieri F."/>
            <person name="Kristensen J.M."/>
            <person name="Kirkegaard R.H."/>
            <person name="Michaelsen T.Y."/>
            <person name="Andersen M.H."/>
            <person name="Karst S.M."/>
            <person name="Dueholm M.S."/>
            <person name="Nielsen P.H."/>
            <person name="Albertsen M."/>
        </authorList>
    </citation>
    <scope>NUCLEOTIDE SEQUENCE [LARGE SCALE GENOMIC DNA]</scope>
    <source>
        <strain evidence="5">Lyne_18-Q3-R50-59_MAXAC.006</strain>
    </source>
</reference>
<keyword evidence="2" id="KW-1133">Transmembrane helix</keyword>
<name>A0A936NE94_9ACTN</name>
<keyword evidence="5" id="KW-0813">Transport</keyword>
<feature type="domain" description="RCK N-terminal" evidence="3">
    <location>
        <begin position="106"/>
        <end position="219"/>
    </location>
</feature>
<evidence type="ECO:0000313" key="6">
    <source>
        <dbReference type="Proteomes" id="UP000727993"/>
    </source>
</evidence>
<keyword evidence="5" id="KW-0406">Ion transport</keyword>
<dbReference type="Pfam" id="PF02080">
    <property type="entry name" value="TrkA_C"/>
    <property type="match status" value="1"/>
</dbReference>
<comment type="subcellular location">
    <subcellularLocation>
        <location evidence="1">Cell membrane</location>
        <topology evidence="1">Multi-pass membrane protein</topology>
    </subcellularLocation>
</comment>
<dbReference type="EMBL" id="JADJZA010000010">
    <property type="protein sequence ID" value="MBK9298757.1"/>
    <property type="molecule type" value="Genomic_DNA"/>
</dbReference>
<dbReference type="Gene3D" id="3.30.70.1450">
    <property type="entry name" value="Regulator of K+ conductance, C-terminal domain"/>
    <property type="match status" value="1"/>
</dbReference>
<evidence type="ECO:0000256" key="2">
    <source>
        <dbReference type="SAM" id="Phobius"/>
    </source>
</evidence>
<dbReference type="Gene3D" id="1.10.287.70">
    <property type="match status" value="1"/>
</dbReference>
<keyword evidence="2" id="KW-0472">Membrane</keyword>
<dbReference type="GO" id="GO:0006813">
    <property type="term" value="P:potassium ion transport"/>
    <property type="evidence" value="ECO:0007669"/>
    <property type="project" value="InterPro"/>
</dbReference>
<dbReference type="SUPFAM" id="SSF81324">
    <property type="entry name" value="Voltage-gated potassium channels"/>
    <property type="match status" value="1"/>
</dbReference>
<dbReference type="Gene3D" id="3.40.50.720">
    <property type="entry name" value="NAD(P)-binding Rossmann-like Domain"/>
    <property type="match status" value="1"/>
</dbReference>
<dbReference type="PROSITE" id="PS51201">
    <property type="entry name" value="RCK_N"/>
    <property type="match status" value="1"/>
</dbReference>
<dbReference type="SUPFAM" id="SSF51735">
    <property type="entry name" value="NAD(P)-binding Rossmann-fold domains"/>
    <property type="match status" value="1"/>
</dbReference>
<proteinExistence type="predicted"/>
<dbReference type="PANTHER" id="PTHR43833:SF9">
    <property type="entry name" value="POTASSIUM CHANNEL PROTEIN YUGO-RELATED"/>
    <property type="match status" value="1"/>
</dbReference>
<evidence type="ECO:0000259" key="4">
    <source>
        <dbReference type="PROSITE" id="PS51202"/>
    </source>
</evidence>
<organism evidence="5 6">
    <name type="scientific">Candidatus Neomicrothrix subdominans</name>
    <dbReference type="NCBI Taxonomy" id="2954438"/>
    <lineage>
        <taxon>Bacteria</taxon>
        <taxon>Bacillati</taxon>
        <taxon>Actinomycetota</taxon>
        <taxon>Acidimicrobiia</taxon>
        <taxon>Acidimicrobiales</taxon>
        <taxon>Microthrixaceae</taxon>
        <taxon>Candidatus Neomicrothrix</taxon>
    </lineage>
</organism>
<dbReference type="InterPro" id="IPR050721">
    <property type="entry name" value="Trk_Ktr_HKT_K-transport"/>
</dbReference>
<comment type="caution">
    <text evidence="5">The sequence shown here is derived from an EMBL/GenBank/DDBJ whole genome shotgun (WGS) entry which is preliminary data.</text>
</comment>
<dbReference type="GO" id="GO:0005886">
    <property type="term" value="C:plasma membrane"/>
    <property type="evidence" value="ECO:0007669"/>
    <property type="project" value="UniProtKB-SubCell"/>
</dbReference>
<accession>A0A936NE94</accession>
<dbReference type="InterPro" id="IPR036721">
    <property type="entry name" value="RCK_C_sf"/>
</dbReference>
<evidence type="ECO:0000256" key="1">
    <source>
        <dbReference type="ARBA" id="ARBA00004651"/>
    </source>
</evidence>
<feature type="transmembrane region" description="Helical" evidence="2">
    <location>
        <begin position="7"/>
        <end position="28"/>
    </location>
</feature>
<dbReference type="AlphaFoldDB" id="A0A936NE94"/>
<dbReference type="GO" id="GO:0008324">
    <property type="term" value="F:monoatomic cation transmembrane transporter activity"/>
    <property type="evidence" value="ECO:0007669"/>
    <property type="project" value="InterPro"/>
</dbReference>
<feature type="domain" description="RCK C-terminal" evidence="4">
    <location>
        <begin position="242"/>
        <end position="328"/>
    </location>
</feature>
<evidence type="ECO:0000313" key="5">
    <source>
        <dbReference type="EMBL" id="MBK9298757.1"/>
    </source>
</evidence>
<protein>
    <submittedName>
        <fullName evidence="5">Potassium channel protein</fullName>
    </submittedName>
</protein>
<keyword evidence="2" id="KW-0812">Transmembrane</keyword>
<dbReference type="Pfam" id="PF07885">
    <property type="entry name" value="Ion_trans_2"/>
    <property type="match status" value="1"/>
</dbReference>
<dbReference type="InterPro" id="IPR003148">
    <property type="entry name" value="RCK_N"/>
</dbReference>
<gene>
    <name evidence="5" type="ORF">IPN02_18395</name>
</gene>
<dbReference type="InterPro" id="IPR036291">
    <property type="entry name" value="NAD(P)-bd_dom_sf"/>
</dbReference>
<feature type="transmembrane region" description="Helical" evidence="2">
    <location>
        <begin position="57"/>
        <end position="81"/>
    </location>
</feature>
<keyword evidence="5" id="KW-0407">Ion channel</keyword>
<dbReference type="Pfam" id="PF02254">
    <property type="entry name" value="TrkA_N"/>
    <property type="match status" value="1"/>
</dbReference>
<dbReference type="PROSITE" id="PS51202">
    <property type="entry name" value="RCK_C"/>
    <property type="match status" value="1"/>
</dbReference>
<dbReference type="InterPro" id="IPR006037">
    <property type="entry name" value="RCK_C"/>
</dbReference>
<evidence type="ECO:0000259" key="3">
    <source>
        <dbReference type="PROSITE" id="PS51201"/>
    </source>
</evidence>
<sequence length="328" mass="35080">MGQGRRLAGAMIALFGVLAFGIVGYLFLGFSPLDAVYMTVMTVSTVGFGEVEPLSRLGVAFTVVLILVGVSSALYAFSVIVEGVIEGRVNELLGRRRMNQSIASVSGHVIVCGWGLVGHAIAEEIAETKQELVIVEIDPDKVNGVEHRVVIGDATTDEVLRKAGIDRAAALVAAVDGDAENSFITLSARSLNPDLFIVSRARSRDSGEKLMRAGADRVVNPQSIGGVRMAAFVLHPHVAEFVDVVMHEKSLEFRLEEVAVVEGSPLVGKTLRDTHLRDETGALVLALRRRDGSFETNPSPDEVISKGEVIIAIGTQEELQSLIVFVAP</sequence>
<dbReference type="Proteomes" id="UP000727993">
    <property type="component" value="Unassembled WGS sequence"/>
</dbReference>
<dbReference type="PANTHER" id="PTHR43833">
    <property type="entry name" value="POTASSIUM CHANNEL PROTEIN 2-RELATED-RELATED"/>
    <property type="match status" value="1"/>
</dbReference>
<feature type="transmembrane region" description="Helical" evidence="2">
    <location>
        <begin position="102"/>
        <end position="122"/>
    </location>
</feature>